<evidence type="ECO:0000313" key="2">
    <source>
        <dbReference type="Proteomes" id="UP001152531"/>
    </source>
</evidence>
<keyword evidence="1" id="KW-0378">Hydrolase</keyword>
<accession>A0ACA9Y579</accession>
<name>A0ACA9Y579_9ASCO</name>
<dbReference type="EMBL" id="CALSDN010000002">
    <property type="protein sequence ID" value="CAH6719807.1"/>
    <property type="molecule type" value="Genomic_DNA"/>
</dbReference>
<evidence type="ECO:0000313" key="1">
    <source>
        <dbReference type="EMBL" id="CAH6719807.1"/>
    </source>
</evidence>
<protein>
    <submittedName>
        <fullName evidence="1">Dipeptidyl aminopeptidase B</fullName>
    </submittedName>
</protein>
<dbReference type="Proteomes" id="UP001152531">
    <property type="component" value="Unassembled WGS sequence"/>
</dbReference>
<proteinExistence type="predicted"/>
<gene>
    <name evidence="1" type="ORF">CLIB1444_02S16930</name>
</gene>
<keyword evidence="1" id="KW-0645">Protease</keyword>
<keyword evidence="1" id="KW-0031">Aminopeptidase</keyword>
<reference evidence="1" key="1">
    <citation type="submission" date="2022-06" db="EMBL/GenBank/DDBJ databases">
        <authorList>
            <person name="Legras J.-L."/>
            <person name="Devillers H."/>
            <person name="Grondin C."/>
        </authorList>
    </citation>
    <scope>NUCLEOTIDE SEQUENCE</scope>
    <source>
        <strain evidence="1">CLIB 1444</strain>
    </source>
</reference>
<sequence>MGRHSAPGYHSFRNVIVIGGIFGILIWGSGFLIQAITSLKLTHELVYQPSPQLLSNIAKPSTNRLVGDKIPLNFSSAREGIFTPEYTELQWIKEPNSISNDKGTYVVKEHLLVDGTEDIYDTLYSIKSIVDSDYEYLLFNGSSFYYNGIEYDIEQLTASPDLTKAFIKTNSTHNYRHSTYSLYWLLDVNQHTISPIKSVDDKFGAILWSPTSNHLAFVLDNNLYIKDVNSGDIKQVTTDGSDQIFYGRPDWVYEEEVFASDKTMWWSPTGDKLSFTRMDDTEVPKFTIPYYVQEGYEDYPKLLELKYPKAGYPNAPVDVGVYDLTTEEFKMMDLKSDSISDKLVTQVFWASTSDLMVRISTRASDLLEYYLLDTKTHDYKLIRTETMENGWFEVAFDTFFIPKNEKVGLKHDGYIDTVVVDGYNHLAYFSPPSNPEGVLLTKGQWEIEDGQVSFDYTDNEVYFISTMKSPVERHVHSVNLLDALNGELPQIKNITDTSKEGYYRGSFSSGSRYLLLTYRGPSIPYQQLIDLRTSKTVKTLETNSKLTKTISKYDIPKVEHKVISIGKDDNGDDIIVNAVETFPLNFNPKMKYPVLFYVYGGPGSQTVTKTFKVDFSAIVAAELNAIVVTVDGRGTGFNTHNKQGAHFKYTVRNQLGHYEPIDQISAAKIWAQKSYVDAERIAIWGWSYGGFMTLKTLETDDDHIFKYGMSVAPVTKWKFYDSIYTERYMRTPAENPEGYEIASISNMTNFHNVTRFLMMHGSGDDNVHFQNSLKLIDDFNLDSIENFDFMVYPDSDHSIVYHNGNHVIYHRLLKWLRKAFNNEYL</sequence>
<keyword evidence="2" id="KW-1185">Reference proteome</keyword>
<comment type="caution">
    <text evidence="1">The sequence shown here is derived from an EMBL/GenBank/DDBJ whole genome shotgun (WGS) entry which is preliminary data.</text>
</comment>
<organism evidence="1 2">
    <name type="scientific">[Candida] jaroonii</name>
    <dbReference type="NCBI Taxonomy" id="467808"/>
    <lineage>
        <taxon>Eukaryota</taxon>
        <taxon>Fungi</taxon>
        <taxon>Dikarya</taxon>
        <taxon>Ascomycota</taxon>
        <taxon>Saccharomycotina</taxon>
        <taxon>Pichiomycetes</taxon>
        <taxon>Debaryomycetaceae</taxon>
        <taxon>Yamadazyma</taxon>
    </lineage>
</organism>